<dbReference type="InterPro" id="IPR037393">
    <property type="entry name" value="Bud22/SRFB1"/>
</dbReference>
<dbReference type="EMBL" id="CACRXK020009979">
    <property type="protein sequence ID" value="CAB4018381.1"/>
    <property type="molecule type" value="Genomic_DNA"/>
</dbReference>
<feature type="compositionally biased region" description="Polar residues" evidence="5">
    <location>
        <begin position="174"/>
        <end position="185"/>
    </location>
</feature>
<evidence type="ECO:0000256" key="5">
    <source>
        <dbReference type="SAM" id="MobiDB-lite"/>
    </source>
</evidence>
<keyword evidence="2" id="KW-0175">Coiled coil</keyword>
<dbReference type="OrthoDB" id="3364872at2759"/>
<evidence type="ECO:0000313" key="8">
    <source>
        <dbReference type="Proteomes" id="UP001152795"/>
    </source>
</evidence>
<evidence type="ECO:0000256" key="2">
    <source>
        <dbReference type="ARBA" id="ARBA00023054"/>
    </source>
</evidence>
<dbReference type="GO" id="GO:0030686">
    <property type="term" value="C:90S preribosome"/>
    <property type="evidence" value="ECO:0007669"/>
    <property type="project" value="TreeGrafter"/>
</dbReference>
<dbReference type="AlphaFoldDB" id="A0A6S7JPX0"/>
<dbReference type="PANTHER" id="PTHR23325:SF1">
    <property type="entry name" value="SERUM RESPONSE FACTOR-BINDING PROTEIN 1"/>
    <property type="match status" value="1"/>
</dbReference>
<sequence>MDDENLSRNTKALQKDIKRAKIFAVQHLTRRIKMLKNKRGTEQQVEKNTRKATRFYEELEYIKELEIDTVIKKIQNKDSSDSMVVTAEEVEQRALDRLISSKPIQDHLKLSNTTCAKIQSSLNDPAVRSAKKAKTKLKLKQENLTIPTIPTSIPSSASDNDSCQSDNEIELERTPSSFFVQSLSSVKKRDPHSTRQNSKPGKQKENNLNNKSRSNKKPQKERKKSSNRMGQRARQRVWKEQYGKKANHVKSSDKMAKPKQDKTRTKLTTNANQKPRQETNMNKGAKRKENSVEETASHPSWEASKRRKLQQNISQTKFQGKKITFDDSD</sequence>
<evidence type="ECO:0000256" key="3">
    <source>
        <dbReference type="ARBA" id="ARBA00025646"/>
    </source>
</evidence>
<accession>A0A6S7JPX0</accession>
<dbReference type="GO" id="GO:0005634">
    <property type="term" value="C:nucleus"/>
    <property type="evidence" value="ECO:0007669"/>
    <property type="project" value="TreeGrafter"/>
</dbReference>
<organism evidence="7 8">
    <name type="scientific">Paramuricea clavata</name>
    <name type="common">Red gorgonian</name>
    <name type="synonym">Violescent sea-whip</name>
    <dbReference type="NCBI Taxonomy" id="317549"/>
    <lineage>
        <taxon>Eukaryota</taxon>
        <taxon>Metazoa</taxon>
        <taxon>Cnidaria</taxon>
        <taxon>Anthozoa</taxon>
        <taxon>Octocorallia</taxon>
        <taxon>Malacalcyonacea</taxon>
        <taxon>Plexauridae</taxon>
        <taxon>Paramuricea</taxon>
    </lineage>
</organism>
<evidence type="ECO:0000256" key="4">
    <source>
        <dbReference type="ARBA" id="ARBA00033254"/>
    </source>
</evidence>
<dbReference type="Proteomes" id="UP001152795">
    <property type="component" value="Unassembled WGS sequence"/>
</dbReference>
<evidence type="ECO:0000313" key="7">
    <source>
        <dbReference type="EMBL" id="CAB4018381.1"/>
    </source>
</evidence>
<dbReference type="InterPro" id="IPR015158">
    <property type="entry name" value="Bud22_dom"/>
</dbReference>
<evidence type="ECO:0000256" key="1">
    <source>
        <dbReference type="ARBA" id="ARBA00013459"/>
    </source>
</evidence>
<reference evidence="7" key="1">
    <citation type="submission" date="2020-04" db="EMBL/GenBank/DDBJ databases">
        <authorList>
            <person name="Alioto T."/>
            <person name="Alioto T."/>
            <person name="Gomez Garrido J."/>
        </authorList>
    </citation>
    <scope>NUCLEOTIDE SEQUENCE</scope>
    <source>
        <strain evidence="7">A484AB</strain>
    </source>
</reference>
<gene>
    <name evidence="7" type="ORF">PACLA_8A020702</name>
</gene>
<evidence type="ECO:0000259" key="6">
    <source>
        <dbReference type="Pfam" id="PF09073"/>
    </source>
</evidence>
<protein>
    <recommendedName>
        <fullName evidence="1">Serum response factor-binding protein 1</fullName>
    </recommendedName>
    <alternativeName>
        <fullName evidence="4">SRF-dependent transcription regulation-associated protein</fullName>
    </alternativeName>
</protein>
<dbReference type="GO" id="GO:0030490">
    <property type="term" value="P:maturation of SSU-rRNA"/>
    <property type="evidence" value="ECO:0007669"/>
    <property type="project" value="TreeGrafter"/>
</dbReference>
<keyword evidence="8" id="KW-1185">Reference proteome</keyword>
<feature type="compositionally biased region" description="Polar residues" evidence="5">
    <location>
        <begin position="157"/>
        <end position="166"/>
    </location>
</feature>
<feature type="domain" description="Bud22" evidence="6">
    <location>
        <begin position="77"/>
        <end position="326"/>
    </location>
</feature>
<name>A0A6S7JPX0_PARCT</name>
<proteinExistence type="predicted"/>
<comment type="caution">
    <text evidence="7">The sequence shown here is derived from an EMBL/GenBank/DDBJ whole genome shotgun (WGS) entry which is preliminary data.</text>
</comment>
<dbReference type="PANTHER" id="PTHR23325">
    <property type="entry name" value="SERUM RESPONSE FACTOR-BINDING"/>
    <property type="match status" value="1"/>
</dbReference>
<feature type="compositionally biased region" description="Basic and acidic residues" evidence="5">
    <location>
        <begin position="250"/>
        <end position="264"/>
    </location>
</feature>
<comment type="function">
    <text evidence="3">May be involved in regulating transcriptional activation of cardiac genes during the aging process. May play a role in biosynthesis and/or processing of SLC2A4 in adipose cells.</text>
</comment>
<dbReference type="Pfam" id="PF09073">
    <property type="entry name" value="BUD22"/>
    <property type="match status" value="1"/>
</dbReference>
<feature type="region of interest" description="Disordered" evidence="5">
    <location>
        <begin position="148"/>
        <end position="329"/>
    </location>
</feature>
<feature type="compositionally biased region" description="Polar residues" evidence="5">
    <location>
        <begin position="266"/>
        <end position="282"/>
    </location>
</feature>
<feature type="compositionally biased region" description="Basic residues" evidence="5">
    <location>
        <begin position="213"/>
        <end position="236"/>
    </location>
</feature>